<evidence type="ECO:0000256" key="1">
    <source>
        <dbReference type="SAM" id="MobiDB-lite"/>
    </source>
</evidence>
<gene>
    <name evidence="2" type="primary">ORF48403</name>
</gene>
<feature type="region of interest" description="Disordered" evidence="1">
    <location>
        <begin position="1"/>
        <end position="74"/>
    </location>
</feature>
<feature type="compositionally biased region" description="Polar residues" evidence="1">
    <location>
        <begin position="19"/>
        <end position="37"/>
    </location>
</feature>
<proteinExistence type="predicted"/>
<sequence length="74" mass="8212">LFRSLRSSSDEDSAIMSDNYDSQSNCLTSSVTHNSQPVIKEPADFSEADGGVTERSERSQHDFSTHQESSRNKS</sequence>
<feature type="compositionally biased region" description="Basic and acidic residues" evidence="1">
    <location>
        <begin position="52"/>
        <end position="74"/>
    </location>
</feature>
<organism evidence="2">
    <name type="scientific">Arion vulgaris</name>
    <dbReference type="NCBI Taxonomy" id="1028688"/>
    <lineage>
        <taxon>Eukaryota</taxon>
        <taxon>Metazoa</taxon>
        <taxon>Spiralia</taxon>
        <taxon>Lophotrochozoa</taxon>
        <taxon>Mollusca</taxon>
        <taxon>Gastropoda</taxon>
        <taxon>Heterobranchia</taxon>
        <taxon>Euthyneura</taxon>
        <taxon>Panpulmonata</taxon>
        <taxon>Eupulmonata</taxon>
        <taxon>Stylommatophora</taxon>
        <taxon>Helicina</taxon>
        <taxon>Arionoidea</taxon>
        <taxon>Arionidae</taxon>
        <taxon>Arion</taxon>
    </lineage>
</organism>
<dbReference type="AlphaFoldDB" id="A0A0B6Z543"/>
<feature type="non-terminal residue" evidence="2">
    <location>
        <position position="1"/>
    </location>
</feature>
<protein>
    <submittedName>
        <fullName evidence="2">Uncharacterized protein</fullName>
    </submittedName>
</protein>
<reference evidence="2" key="1">
    <citation type="submission" date="2014-12" db="EMBL/GenBank/DDBJ databases">
        <title>Insight into the proteome of Arion vulgaris.</title>
        <authorList>
            <person name="Aradska J."/>
            <person name="Bulat T."/>
            <person name="Smidak R."/>
            <person name="Sarate P."/>
            <person name="Gangsoo J."/>
            <person name="Sialana F."/>
            <person name="Bilban M."/>
            <person name="Lubec G."/>
        </authorList>
    </citation>
    <scope>NUCLEOTIDE SEQUENCE</scope>
    <source>
        <tissue evidence="2">Skin</tissue>
    </source>
</reference>
<name>A0A0B6Z543_9EUPU</name>
<dbReference type="EMBL" id="HACG01016602">
    <property type="protein sequence ID" value="CEK63467.1"/>
    <property type="molecule type" value="Transcribed_RNA"/>
</dbReference>
<feature type="non-terminal residue" evidence="2">
    <location>
        <position position="74"/>
    </location>
</feature>
<accession>A0A0B6Z543</accession>
<evidence type="ECO:0000313" key="2">
    <source>
        <dbReference type="EMBL" id="CEK63467.1"/>
    </source>
</evidence>